<comment type="caution">
    <text evidence="3">The sequence shown here is derived from an EMBL/GenBank/DDBJ whole genome shotgun (WGS) entry which is preliminary data.</text>
</comment>
<reference evidence="3" key="1">
    <citation type="journal article" date="2020" name="mSystems">
        <title>Genome- and Community-Level Interaction Insights into Carbon Utilization and Element Cycling Functions of Hydrothermarchaeota in Hydrothermal Sediment.</title>
        <authorList>
            <person name="Zhou Z."/>
            <person name="Liu Y."/>
            <person name="Xu W."/>
            <person name="Pan J."/>
            <person name="Luo Z.H."/>
            <person name="Li M."/>
        </authorList>
    </citation>
    <scope>NUCLEOTIDE SEQUENCE [LARGE SCALE GENOMIC DNA]</scope>
    <source>
        <strain evidence="3">HyVt-80</strain>
    </source>
</reference>
<dbReference type="SUPFAM" id="SSF56281">
    <property type="entry name" value="Metallo-hydrolase/oxidoreductase"/>
    <property type="match status" value="1"/>
</dbReference>
<dbReference type="AlphaFoldDB" id="A0A7C5I3A4"/>
<dbReference type="Proteomes" id="UP000886129">
    <property type="component" value="Unassembled WGS sequence"/>
</dbReference>
<feature type="domain" description="Beta-Casp" evidence="2">
    <location>
        <begin position="88"/>
        <end position="207"/>
    </location>
</feature>
<dbReference type="GO" id="GO:0016787">
    <property type="term" value="F:hydrolase activity"/>
    <property type="evidence" value="ECO:0007669"/>
    <property type="project" value="UniProtKB-KW"/>
</dbReference>
<dbReference type="InterPro" id="IPR036866">
    <property type="entry name" value="RibonucZ/Hydroxyglut_hydro"/>
</dbReference>
<accession>A0A7C5I3A4</accession>
<dbReference type="InterPro" id="IPR011108">
    <property type="entry name" value="RMMBL"/>
</dbReference>
<evidence type="ECO:0000313" key="3">
    <source>
        <dbReference type="EMBL" id="HHF08854.1"/>
    </source>
</evidence>
<dbReference type="Pfam" id="PF07521">
    <property type="entry name" value="RMMBL"/>
    <property type="match status" value="1"/>
</dbReference>
<name>A0A7C5I3A4_9BACT</name>
<dbReference type="EMBL" id="DRTH01000222">
    <property type="protein sequence ID" value="HHF08854.1"/>
    <property type="molecule type" value="Genomic_DNA"/>
</dbReference>
<organism evidence="3">
    <name type="scientific">Kosmotoga arenicorallina</name>
    <dbReference type="NCBI Taxonomy" id="688066"/>
    <lineage>
        <taxon>Bacteria</taxon>
        <taxon>Thermotogati</taxon>
        <taxon>Thermotogota</taxon>
        <taxon>Thermotogae</taxon>
        <taxon>Kosmotogales</taxon>
        <taxon>Kosmotogaceae</taxon>
        <taxon>Kosmotoga</taxon>
    </lineage>
</organism>
<dbReference type="Pfam" id="PF10996">
    <property type="entry name" value="Beta-Casp"/>
    <property type="match status" value="1"/>
</dbReference>
<sequence>MGASSALIESNGKRIFYTGDISLSPQLTVPEATLPDEVDIVISEGTYGLKETLSVNREIETHRLSRKLRKTLGSGGRVMLPVFALGRGQEALYMILKLMEAEKIPRVPIYINGMVHVLTDLLLKEHDDMNSENRAWFKDSIKRHVTVIPKKLSSIIEDKSPMILILSSGMLIEDTLSYIFARQMLLEAKSAIYFMGYQSPESPGFAVLEAFKSTRQLELNEEKIDVRCDVDIFNFSGHANYSELLEIPRRLQPKKLIYVHGDKEALENLKEELQYEFEIDIPDNLEEIAL</sequence>
<dbReference type="SMART" id="SM01027">
    <property type="entry name" value="Beta-Casp"/>
    <property type="match status" value="1"/>
</dbReference>
<gene>
    <name evidence="3" type="ORF">ENL26_03705</name>
</gene>
<protein>
    <recommendedName>
        <fullName evidence="2">Beta-Casp domain-containing protein</fullName>
    </recommendedName>
</protein>
<dbReference type="PANTHER" id="PTHR11203">
    <property type="entry name" value="CLEAVAGE AND POLYADENYLATION SPECIFICITY FACTOR FAMILY MEMBER"/>
    <property type="match status" value="1"/>
</dbReference>
<dbReference type="PANTHER" id="PTHR11203:SF37">
    <property type="entry name" value="INTEGRATOR COMPLEX SUBUNIT 11"/>
    <property type="match status" value="1"/>
</dbReference>
<dbReference type="InterPro" id="IPR050698">
    <property type="entry name" value="MBL"/>
</dbReference>
<dbReference type="InterPro" id="IPR022712">
    <property type="entry name" value="Beta_Casp"/>
</dbReference>
<keyword evidence="1" id="KW-0378">Hydrolase</keyword>
<dbReference type="GO" id="GO:0004521">
    <property type="term" value="F:RNA endonuclease activity"/>
    <property type="evidence" value="ECO:0007669"/>
    <property type="project" value="TreeGrafter"/>
</dbReference>
<dbReference type="Gene3D" id="3.60.15.10">
    <property type="entry name" value="Ribonuclease Z/Hydroxyacylglutathione hydrolase-like"/>
    <property type="match status" value="1"/>
</dbReference>
<evidence type="ECO:0000259" key="2">
    <source>
        <dbReference type="SMART" id="SM01027"/>
    </source>
</evidence>
<evidence type="ECO:0000256" key="1">
    <source>
        <dbReference type="ARBA" id="ARBA00022801"/>
    </source>
</evidence>
<proteinExistence type="predicted"/>
<dbReference type="Gene3D" id="3.40.50.10890">
    <property type="match status" value="1"/>
</dbReference>